<dbReference type="AlphaFoldDB" id="A0A193QM54"/>
<gene>
    <name evidence="2" type="ORF">SGGMMB4_04686</name>
</gene>
<dbReference type="PROSITE" id="PS50943">
    <property type="entry name" value="HTH_CROC1"/>
    <property type="match status" value="1"/>
</dbReference>
<dbReference type="Pfam" id="PF01381">
    <property type="entry name" value="HTH_3"/>
    <property type="match status" value="1"/>
</dbReference>
<evidence type="ECO:0000313" key="3">
    <source>
        <dbReference type="Proteomes" id="UP000245838"/>
    </source>
</evidence>
<reference evidence="2 3" key="1">
    <citation type="submission" date="2015-05" db="EMBL/GenBank/DDBJ databases">
        <authorList>
            <person name="Goodhead I."/>
        </authorList>
    </citation>
    <scope>NUCLEOTIDE SEQUENCE [LARGE SCALE GENOMIC DNA]</scope>
    <source>
        <strain evidence="3">morsitans</strain>
    </source>
</reference>
<organism evidence="2 3">
    <name type="scientific">Sodalis glossinidius (strain morsitans)</name>
    <dbReference type="NCBI Taxonomy" id="343509"/>
    <lineage>
        <taxon>Bacteria</taxon>
        <taxon>Pseudomonadati</taxon>
        <taxon>Pseudomonadota</taxon>
        <taxon>Gammaproteobacteria</taxon>
        <taxon>Enterobacterales</taxon>
        <taxon>Bruguierivoracaceae</taxon>
        <taxon>Sodalis</taxon>
    </lineage>
</organism>
<evidence type="ECO:0000259" key="1">
    <source>
        <dbReference type="PROSITE" id="PS50943"/>
    </source>
</evidence>
<dbReference type="Gene3D" id="1.10.260.40">
    <property type="entry name" value="lambda repressor-like DNA-binding domains"/>
    <property type="match status" value="1"/>
</dbReference>
<sequence length="138" mass="15800">MKEKKQANNPLAMRLNKLIETKSVSKSDMAKICGVTPQSVNSWFVRGSIGKDSAMKLSETLRVSVAWLLGERTSDNSSPDVVSPPETQLSPREKFLLNLFNELPEDDKEQLIESLQKKQQYYNRLFEELARVRDRKIS</sequence>
<dbReference type="OrthoDB" id="6431251at2"/>
<feature type="domain" description="HTH cro/C1-type" evidence="1">
    <location>
        <begin position="15"/>
        <end position="68"/>
    </location>
</feature>
<dbReference type="RefSeq" id="WP_083764905.1">
    <property type="nucleotide sequence ID" value="NC_007712.1"/>
</dbReference>
<name>A0A193QM54_SODGM</name>
<dbReference type="SMART" id="SM00530">
    <property type="entry name" value="HTH_XRE"/>
    <property type="match status" value="1"/>
</dbReference>
<protein>
    <submittedName>
        <fullName evidence="2">Transcriptional repressor DicA</fullName>
    </submittedName>
</protein>
<dbReference type="SUPFAM" id="SSF47413">
    <property type="entry name" value="lambda repressor-like DNA-binding domains"/>
    <property type="match status" value="1"/>
</dbReference>
<proteinExistence type="predicted"/>
<dbReference type="InterPro" id="IPR010982">
    <property type="entry name" value="Lambda_DNA-bd_dom_sf"/>
</dbReference>
<dbReference type="EMBL" id="LN854557">
    <property type="protein sequence ID" value="CRL46237.1"/>
    <property type="molecule type" value="Genomic_DNA"/>
</dbReference>
<accession>A0A193QM54</accession>
<evidence type="ECO:0000313" key="2">
    <source>
        <dbReference type="EMBL" id="CRL46237.1"/>
    </source>
</evidence>
<dbReference type="Proteomes" id="UP000245838">
    <property type="component" value="Chromosome sggmmb4_Chromosome"/>
</dbReference>
<dbReference type="GO" id="GO:0003677">
    <property type="term" value="F:DNA binding"/>
    <property type="evidence" value="ECO:0007669"/>
    <property type="project" value="InterPro"/>
</dbReference>
<dbReference type="InterPro" id="IPR001387">
    <property type="entry name" value="Cro/C1-type_HTH"/>
</dbReference>